<evidence type="ECO:0000259" key="2">
    <source>
        <dbReference type="SMART" id="SM00822"/>
    </source>
</evidence>
<keyword evidence="3" id="KW-0560">Oxidoreductase</keyword>
<dbReference type="Gene3D" id="3.40.50.720">
    <property type="entry name" value="NAD(P)-binding Rossmann-like Domain"/>
    <property type="match status" value="1"/>
</dbReference>
<dbReference type="Proteomes" id="UP001561463">
    <property type="component" value="Unassembled WGS sequence"/>
</dbReference>
<dbReference type="PANTHER" id="PTHR42760:SF135">
    <property type="entry name" value="BLL7886 PROTEIN"/>
    <property type="match status" value="1"/>
</dbReference>
<feature type="domain" description="Ketoreductase" evidence="2">
    <location>
        <begin position="14"/>
        <end position="193"/>
    </location>
</feature>
<sequence>MNSEKTYSFIISDKLILITGAARGNGFALAQGMAKAGAKIILVDVNGDSVEEAAESIRRAGGEAWGFCVDVSDIDSCENLAEEVQTRIGNIDVLINNAGILKRIPFDSEDAHEALHITLSVNVLGPFNMSKAFLPALKASKGSIINIASIQSFVAAPTAFSYAVSKGGLAQLTRTLAAELAGEGIRVNAIAPGVIETEMTTATRGDNGALQSYLNHIPMRRVASPSELIGPAIFLASPAASYITGVILPVDGGYLVS</sequence>
<dbReference type="InterPro" id="IPR036291">
    <property type="entry name" value="NAD(P)-bd_dom_sf"/>
</dbReference>
<dbReference type="PANTHER" id="PTHR42760">
    <property type="entry name" value="SHORT-CHAIN DEHYDROGENASES/REDUCTASES FAMILY MEMBER"/>
    <property type="match status" value="1"/>
</dbReference>
<dbReference type="PRINTS" id="PR00080">
    <property type="entry name" value="SDRFAMILY"/>
</dbReference>
<organism evidence="3 4">
    <name type="scientific">Pseudenterobacter timonensis</name>
    <dbReference type="NCBI Taxonomy" id="1755099"/>
    <lineage>
        <taxon>Bacteria</taxon>
        <taxon>Pseudomonadati</taxon>
        <taxon>Pseudomonadota</taxon>
        <taxon>Gammaproteobacteria</taxon>
        <taxon>Enterobacterales</taxon>
        <taxon>Enterobacteriaceae</taxon>
        <taxon>Pseudenterobacter</taxon>
    </lineage>
</organism>
<dbReference type="RefSeq" id="WP_369497921.1">
    <property type="nucleotide sequence ID" value="NZ_JBFZPZ010000008.1"/>
</dbReference>
<evidence type="ECO:0000313" key="4">
    <source>
        <dbReference type="Proteomes" id="UP001561463"/>
    </source>
</evidence>
<keyword evidence="4" id="KW-1185">Reference proteome</keyword>
<evidence type="ECO:0000256" key="1">
    <source>
        <dbReference type="ARBA" id="ARBA00006484"/>
    </source>
</evidence>
<dbReference type="Pfam" id="PF13561">
    <property type="entry name" value="adh_short_C2"/>
    <property type="match status" value="1"/>
</dbReference>
<evidence type="ECO:0000313" key="3">
    <source>
        <dbReference type="EMBL" id="MEX9253216.1"/>
    </source>
</evidence>
<dbReference type="PROSITE" id="PS00061">
    <property type="entry name" value="ADH_SHORT"/>
    <property type="match status" value="1"/>
</dbReference>
<dbReference type="EC" id="1.1.1.-" evidence="3"/>
<reference evidence="3 4" key="1">
    <citation type="submission" date="2024-03" db="EMBL/GenBank/DDBJ databases">
        <title>Role of Flies in the Dissemination of Carbapenem-Resistant Enterobacteriaceae (CRE): An Epidemiological and Genomic Study in China.</title>
        <authorList>
            <person name="Chen K."/>
            <person name="Zhang R."/>
            <person name="Chen S."/>
        </authorList>
    </citation>
    <scope>NUCLEOTIDE SEQUENCE [LARGE SCALE GENOMIC DNA]</scope>
    <source>
        <strain evidence="4">fly-313</strain>
    </source>
</reference>
<dbReference type="InterPro" id="IPR020904">
    <property type="entry name" value="Sc_DH/Rdtase_CS"/>
</dbReference>
<proteinExistence type="inferred from homology"/>
<dbReference type="InterPro" id="IPR002347">
    <property type="entry name" value="SDR_fam"/>
</dbReference>
<dbReference type="PRINTS" id="PR00081">
    <property type="entry name" value="GDHRDH"/>
</dbReference>
<protein>
    <submittedName>
        <fullName evidence="3">SDR family NAD(P)-dependent oxidoreductase</fullName>
        <ecNumber evidence="3">1.1.1.-</ecNumber>
    </submittedName>
</protein>
<dbReference type="GO" id="GO:0016491">
    <property type="term" value="F:oxidoreductase activity"/>
    <property type="evidence" value="ECO:0007669"/>
    <property type="project" value="UniProtKB-KW"/>
</dbReference>
<dbReference type="SMART" id="SM00822">
    <property type="entry name" value="PKS_KR"/>
    <property type="match status" value="1"/>
</dbReference>
<accession>A0ABV4A7E5</accession>
<gene>
    <name evidence="3" type="ORF">AB7Z85_11960</name>
</gene>
<comment type="similarity">
    <text evidence="1">Belongs to the short-chain dehydrogenases/reductases (SDR) family.</text>
</comment>
<dbReference type="EMBL" id="JBFZPZ010000008">
    <property type="protein sequence ID" value="MEX9253216.1"/>
    <property type="molecule type" value="Genomic_DNA"/>
</dbReference>
<dbReference type="SUPFAM" id="SSF51735">
    <property type="entry name" value="NAD(P)-binding Rossmann-fold domains"/>
    <property type="match status" value="1"/>
</dbReference>
<comment type="caution">
    <text evidence="3">The sequence shown here is derived from an EMBL/GenBank/DDBJ whole genome shotgun (WGS) entry which is preliminary data.</text>
</comment>
<dbReference type="InterPro" id="IPR057326">
    <property type="entry name" value="KR_dom"/>
</dbReference>
<name>A0ABV4A7E5_9ENTR</name>
<dbReference type="NCBIfam" id="NF005559">
    <property type="entry name" value="PRK07231.1"/>
    <property type="match status" value="1"/>
</dbReference>